<dbReference type="InParanoid" id="A0A3N4LIF6"/>
<feature type="non-terminal residue" evidence="1">
    <location>
        <position position="71"/>
    </location>
</feature>
<gene>
    <name evidence="1" type="ORF">L211DRAFT_762522</name>
</gene>
<feature type="non-terminal residue" evidence="1">
    <location>
        <position position="1"/>
    </location>
</feature>
<protein>
    <submittedName>
        <fullName evidence="1">Uncharacterized protein</fullName>
    </submittedName>
</protein>
<evidence type="ECO:0000313" key="2">
    <source>
        <dbReference type="Proteomes" id="UP000267821"/>
    </source>
</evidence>
<accession>A0A3N4LIF6</accession>
<sequence length="71" mass="7955">VLYGLSAIGSKLCVYTWTEETSRFLPKPIPIDPKYTIDTSPRSRSDLDLLSTEGEERIRGIVAHIKTMCGQ</sequence>
<keyword evidence="2" id="KW-1185">Reference proteome</keyword>
<dbReference type="Proteomes" id="UP000267821">
    <property type="component" value="Unassembled WGS sequence"/>
</dbReference>
<dbReference type="EMBL" id="ML121559">
    <property type="protein sequence ID" value="RPB21468.1"/>
    <property type="molecule type" value="Genomic_DNA"/>
</dbReference>
<evidence type="ECO:0000313" key="1">
    <source>
        <dbReference type="EMBL" id="RPB21468.1"/>
    </source>
</evidence>
<organism evidence="1 2">
    <name type="scientific">Terfezia boudieri ATCC MYA-4762</name>
    <dbReference type="NCBI Taxonomy" id="1051890"/>
    <lineage>
        <taxon>Eukaryota</taxon>
        <taxon>Fungi</taxon>
        <taxon>Dikarya</taxon>
        <taxon>Ascomycota</taxon>
        <taxon>Pezizomycotina</taxon>
        <taxon>Pezizomycetes</taxon>
        <taxon>Pezizales</taxon>
        <taxon>Pezizaceae</taxon>
        <taxon>Terfezia</taxon>
    </lineage>
</organism>
<dbReference type="AlphaFoldDB" id="A0A3N4LIF6"/>
<reference evidence="1 2" key="1">
    <citation type="journal article" date="2018" name="Nat. Ecol. Evol.">
        <title>Pezizomycetes genomes reveal the molecular basis of ectomycorrhizal truffle lifestyle.</title>
        <authorList>
            <person name="Murat C."/>
            <person name="Payen T."/>
            <person name="Noel B."/>
            <person name="Kuo A."/>
            <person name="Morin E."/>
            <person name="Chen J."/>
            <person name="Kohler A."/>
            <person name="Krizsan K."/>
            <person name="Balestrini R."/>
            <person name="Da Silva C."/>
            <person name="Montanini B."/>
            <person name="Hainaut M."/>
            <person name="Levati E."/>
            <person name="Barry K.W."/>
            <person name="Belfiori B."/>
            <person name="Cichocki N."/>
            <person name="Clum A."/>
            <person name="Dockter R.B."/>
            <person name="Fauchery L."/>
            <person name="Guy J."/>
            <person name="Iotti M."/>
            <person name="Le Tacon F."/>
            <person name="Lindquist E.A."/>
            <person name="Lipzen A."/>
            <person name="Malagnac F."/>
            <person name="Mello A."/>
            <person name="Molinier V."/>
            <person name="Miyauchi S."/>
            <person name="Poulain J."/>
            <person name="Riccioni C."/>
            <person name="Rubini A."/>
            <person name="Sitrit Y."/>
            <person name="Splivallo R."/>
            <person name="Traeger S."/>
            <person name="Wang M."/>
            <person name="Zifcakova L."/>
            <person name="Wipf D."/>
            <person name="Zambonelli A."/>
            <person name="Paolocci F."/>
            <person name="Nowrousian M."/>
            <person name="Ottonello S."/>
            <person name="Baldrian P."/>
            <person name="Spatafora J.W."/>
            <person name="Henrissat B."/>
            <person name="Nagy L.G."/>
            <person name="Aury J.M."/>
            <person name="Wincker P."/>
            <person name="Grigoriev I.V."/>
            <person name="Bonfante P."/>
            <person name="Martin F.M."/>
        </authorList>
    </citation>
    <scope>NUCLEOTIDE SEQUENCE [LARGE SCALE GENOMIC DNA]</scope>
    <source>
        <strain evidence="1 2">ATCC MYA-4762</strain>
    </source>
</reference>
<name>A0A3N4LIF6_9PEZI</name>
<dbReference type="OrthoDB" id="5389845at2759"/>
<proteinExistence type="predicted"/>